<feature type="domain" description="DNA2/NAM7 helicase-like C-terminal" evidence="12">
    <location>
        <begin position="448"/>
        <end position="646"/>
    </location>
</feature>
<dbReference type="InterPro" id="IPR041677">
    <property type="entry name" value="DNA2/NAM7_AAA_11"/>
</dbReference>
<evidence type="ECO:0000259" key="11">
    <source>
        <dbReference type="Pfam" id="PF13086"/>
    </source>
</evidence>
<keyword evidence="7" id="KW-0378">Hydrolase</keyword>
<sequence length="688" mass="77272">MADIFINHLIGLVIKERDEEERLTNKLLDGSPGELQEKGVAILNLRVEGEISMDDRVNKMAIILVPAYPESYPPVIPRHKLTVGDMVEFKEDFSRDSMSEISGIVSKTDRRFIQVDVQGRSHYGKPIEIDFPDSMMQLCHIMLEALTELRNGYLCGSPLYNVLLGRSKPSQYDPESSYGMDFFDRTLNASQREAVQFCIGSEEVALIHGPPGTIDTFNILSNSFQLINNIFLLGTGKTHTLIEIIRQLVENQCMKVLVCGPSNVAVDNLLERVMKYETINTVRVGNIARVSPLVIERTLELLAFGADDPIRIGNIVRKQVNELNERLKSLVYTQGKEIAATENAIQRLFRRTSSLEARNCTNDVMSDADVVFCTLNAAGSVPMLLRKFDVVIVDEAAQATEPDCWIAAKKGRKLILAGDHLQLPPTVKSLSGANGPKVKGMSTYSDLSYTLFDRLLDMYGDRIKVMLSVQYRMHEKIMRFSSQELYESQLDAHCSVASHLLSDLKNTRNSSDTSQPVVFIDTSDLVKYYEIKDSKGEERSTANELEVLIVAAHIRKLINYGGLQQDQIGIITPYAAQVAKLNDELGEAYKGIDINSVDGFQGREKEAIIISMVRSNKRGEVGFLAEKRRLNVAMTRAKRHLVVIGDIRTLSGRGVKSTSPIDRQFLTKWIEWLDGESDKRRIVDYLRI</sequence>
<dbReference type="GO" id="GO:0005524">
    <property type="term" value="F:ATP binding"/>
    <property type="evidence" value="ECO:0007669"/>
    <property type="project" value="UniProtKB-KW"/>
</dbReference>
<dbReference type="GO" id="GO:0003723">
    <property type="term" value="F:RNA binding"/>
    <property type="evidence" value="ECO:0007669"/>
    <property type="project" value="InterPro"/>
</dbReference>
<proteinExistence type="inferred from homology"/>
<gene>
    <name evidence="14" type="ORF">INT47_003278</name>
</gene>
<organism evidence="14 15">
    <name type="scientific">Mucor saturninus</name>
    <dbReference type="NCBI Taxonomy" id="64648"/>
    <lineage>
        <taxon>Eukaryota</taxon>
        <taxon>Fungi</taxon>
        <taxon>Fungi incertae sedis</taxon>
        <taxon>Mucoromycota</taxon>
        <taxon>Mucoromycotina</taxon>
        <taxon>Mucoromycetes</taxon>
        <taxon>Mucorales</taxon>
        <taxon>Mucorineae</taxon>
        <taxon>Mucoraceae</taxon>
        <taxon>Mucor</taxon>
    </lineage>
</organism>
<dbReference type="GO" id="GO:0005737">
    <property type="term" value="C:cytoplasm"/>
    <property type="evidence" value="ECO:0007669"/>
    <property type="project" value="UniProtKB-SubCell"/>
</dbReference>
<evidence type="ECO:0000259" key="12">
    <source>
        <dbReference type="Pfam" id="PF13087"/>
    </source>
</evidence>
<evidence type="ECO:0000256" key="8">
    <source>
        <dbReference type="ARBA" id="ARBA00022806"/>
    </source>
</evidence>
<dbReference type="InterPro" id="IPR050534">
    <property type="entry name" value="Coronavir_polyprotein_1ab"/>
</dbReference>
<dbReference type="SUPFAM" id="SSF52540">
    <property type="entry name" value="P-loop containing nucleoside triphosphate hydrolases"/>
    <property type="match status" value="1"/>
</dbReference>
<dbReference type="Pfam" id="PF21138">
    <property type="entry name" value="SMUBP-2_HCS1_1B"/>
    <property type="match status" value="1"/>
</dbReference>
<evidence type="ECO:0000313" key="14">
    <source>
        <dbReference type="EMBL" id="KAG2210293.1"/>
    </source>
</evidence>
<evidence type="ECO:0000256" key="10">
    <source>
        <dbReference type="ARBA" id="ARBA00023242"/>
    </source>
</evidence>
<evidence type="ECO:0000256" key="5">
    <source>
        <dbReference type="ARBA" id="ARBA00022490"/>
    </source>
</evidence>
<dbReference type="GO" id="GO:0016787">
    <property type="term" value="F:hydrolase activity"/>
    <property type="evidence" value="ECO:0007669"/>
    <property type="project" value="UniProtKB-KW"/>
</dbReference>
<protein>
    <recommendedName>
        <fullName evidence="4">DNA helicase</fullName>
        <ecNumber evidence="4">3.6.4.12</ecNumber>
    </recommendedName>
</protein>
<comment type="subcellular location">
    <subcellularLocation>
        <location evidence="2">Cytoplasm</location>
    </subcellularLocation>
    <subcellularLocation>
        <location evidence="1">Nucleus</location>
    </subcellularLocation>
</comment>
<evidence type="ECO:0000259" key="13">
    <source>
        <dbReference type="Pfam" id="PF21138"/>
    </source>
</evidence>
<comment type="similarity">
    <text evidence="3">Belongs to the DNA2/NAM7 helicase family.</text>
</comment>
<comment type="caution">
    <text evidence="14">The sequence shown here is derived from an EMBL/GenBank/DDBJ whole genome shotgun (WGS) entry which is preliminary data.</text>
</comment>
<dbReference type="FunFam" id="3.40.50.300:FF:000326">
    <property type="entry name" value="P-loop containing nucleoside triphosphate hydrolase"/>
    <property type="match status" value="1"/>
</dbReference>
<dbReference type="PANTHER" id="PTHR43788:SF8">
    <property type="entry name" value="DNA-BINDING PROTEIN SMUBP-2"/>
    <property type="match status" value="1"/>
</dbReference>
<evidence type="ECO:0000256" key="1">
    <source>
        <dbReference type="ARBA" id="ARBA00004123"/>
    </source>
</evidence>
<dbReference type="Gene3D" id="2.40.30.270">
    <property type="match status" value="1"/>
</dbReference>
<dbReference type="EMBL" id="JAEPRD010000012">
    <property type="protein sequence ID" value="KAG2210293.1"/>
    <property type="molecule type" value="Genomic_DNA"/>
</dbReference>
<dbReference type="Gene3D" id="3.40.50.300">
    <property type="entry name" value="P-loop containing nucleotide triphosphate hydrolases"/>
    <property type="match status" value="2"/>
</dbReference>
<feature type="domain" description="Helicase SMUBP-2/HCS1 1B" evidence="13">
    <location>
        <begin position="12"/>
        <end position="119"/>
    </location>
</feature>
<keyword evidence="5" id="KW-0963">Cytoplasm</keyword>
<dbReference type="InterPro" id="IPR048761">
    <property type="entry name" value="SMUBP-2_HCS1_1B"/>
</dbReference>
<evidence type="ECO:0000256" key="6">
    <source>
        <dbReference type="ARBA" id="ARBA00022741"/>
    </source>
</evidence>
<evidence type="ECO:0000256" key="2">
    <source>
        <dbReference type="ARBA" id="ARBA00004496"/>
    </source>
</evidence>
<keyword evidence="10" id="KW-0539">Nucleus</keyword>
<dbReference type="PANTHER" id="PTHR43788">
    <property type="entry name" value="DNA2/NAM7 HELICASE FAMILY MEMBER"/>
    <property type="match status" value="1"/>
</dbReference>
<evidence type="ECO:0000256" key="9">
    <source>
        <dbReference type="ARBA" id="ARBA00022840"/>
    </source>
</evidence>
<dbReference type="InterPro" id="IPR041679">
    <property type="entry name" value="DNA2/NAM7-like_C"/>
</dbReference>
<reference evidence="14" key="1">
    <citation type="submission" date="2020-12" db="EMBL/GenBank/DDBJ databases">
        <title>Metabolic potential, ecology and presence of endohyphal bacteria is reflected in genomic diversity of Mucoromycotina.</title>
        <authorList>
            <person name="Muszewska A."/>
            <person name="Okrasinska A."/>
            <person name="Steczkiewicz K."/>
            <person name="Drgas O."/>
            <person name="Orlowska M."/>
            <person name="Perlinska-Lenart U."/>
            <person name="Aleksandrzak-Piekarczyk T."/>
            <person name="Szatraj K."/>
            <person name="Zielenkiewicz U."/>
            <person name="Pilsyk S."/>
            <person name="Malc E."/>
            <person name="Mieczkowski P."/>
            <person name="Kruszewska J.S."/>
            <person name="Biernat P."/>
            <person name="Pawlowska J."/>
        </authorList>
    </citation>
    <scope>NUCLEOTIDE SEQUENCE</scope>
    <source>
        <strain evidence="14">WA0000017839</strain>
    </source>
</reference>
<evidence type="ECO:0000313" key="15">
    <source>
        <dbReference type="Proteomes" id="UP000603453"/>
    </source>
</evidence>
<evidence type="ECO:0000256" key="4">
    <source>
        <dbReference type="ARBA" id="ARBA00012551"/>
    </source>
</evidence>
<feature type="domain" description="DNA2/NAM7 helicase helicase" evidence="11">
    <location>
        <begin position="187"/>
        <end position="429"/>
    </location>
</feature>
<dbReference type="AlphaFoldDB" id="A0A8H7VBC9"/>
<evidence type="ECO:0000256" key="3">
    <source>
        <dbReference type="ARBA" id="ARBA00007913"/>
    </source>
</evidence>
<dbReference type="Proteomes" id="UP000603453">
    <property type="component" value="Unassembled WGS sequence"/>
</dbReference>
<keyword evidence="8" id="KW-0347">Helicase</keyword>
<dbReference type="InterPro" id="IPR027417">
    <property type="entry name" value="P-loop_NTPase"/>
</dbReference>
<accession>A0A8H7VBC9</accession>
<dbReference type="EC" id="3.6.4.12" evidence="4"/>
<dbReference type="Pfam" id="PF13086">
    <property type="entry name" value="AAA_11"/>
    <property type="match status" value="1"/>
</dbReference>
<dbReference type="OrthoDB" id="6513042at2759"/>
<evidence type="ECO:0000256" key="7">
    <source>
        <dbReference type="ARBA" id="ARBA00022801"/>
    </source>
</evidence>
<dbReference type="Pfam" id="PF13087">
    <property type="entry name" value="AAA_12"/>
    <property type="match status" value="1"/>
</dbReference>
<dbReference type="InterPro" id="IPR047187">
    <property type="entry name" value="SF1_C_Upf1"/>
</dbReference>
<dbReference type="GO" id="GO:0005694">
    <property type="term" value="C:chromosome"/>
    <property type="evidence" value="ECO:0007669"/>
    <property type="project" value="UniProtKB-ARBA"/>
</dbReference>
<dbReference type="GO" id="GO:0005634">
    <property type="term" value="C:nucleus"/>
    <property type="evidence" value="ECO:0007669"/>
    <property type="project" value="UniProtKB-SubCell"/>
</dbReference>
<keyword evidence="9" id="KW-0067">ATP-binding</keyword>
<dbReference type="CDD" id="cd18808">
    <property type="entry name" value="SF1_C_Upf1"/>
    <property type="match status" value="1"/>
</dbReference>
<name>A0A8H7VBC9_9FUNG</name>
<keyword evidence="6" id="KW-0547">Nucleotide-binding</keyword>
<keyword evidence="15" id="KW-1185">Reference proteome</keyword>
<dbReference type="GO" id="GO:0043139">
    <property type="term" value="F:5'-3' DNA helicase activity"/>
    <property type="evidence" value="ECO:0007669"/>
    <property type="project" value="TreeGrafter"/>
</dbReference>